<comment type="similarity">
    <text evidence="2">Belongs to the YkuD family.</text>
</comment>
<name>A0ABW5D7I9_9BACT</name>
<dbReference type="InterPro" id="IPR005490">
    <property type="entry name" value="LD_TPept_cat_dom"/>
</dbReference>
<feature type="active site" description="Proton donor/acceptor" evidence="7">
    <location>
        <position position="295"/>
    </location>
</feature>
<keyword evidence="5 7" id="KW-0573">Peptidoglycan synthesis</keyword>
<dbReference type="PANTHER" id="PTHR30582:SF30">
    <property type="entry name" value="BLR4375 PROTEIN"/>
    <property type="match status" value="1"/>
</dbReference>
<keyword evidence="8" id="KW-1133">Transmembrane helix</keyword>
<evidence type="ECO:0000256" key="1">
    <source>
        <dbReference type="ARBA" id="ARBA00004752"/>
    </source>
</evidence>
<dbReference type="InterPro" id="IPR036365">
    <property type="entry name" value="PGBD-like_sf"/>
</dbReference>
<evidence type="ECO:0000256" key="4">
    <source>
        <dbReference type="ARBA" id="ARBA00022960"/>
    </source>
</evidence>
<dbReference type="EMBL" id="JBHUIT010000012">
    <property type="protein sequence ID" value="MFD2256721.1"/>
    <property type="molecule type" value="Genomic_DNA"/>
</dbReference>
<evidence type="ECO:0000313" key="10">
    <source>
        <dbReference type="EMBL" id="MFD2256721.1"/>
    </source>
</evidence>
<dbReference type="Proteomes" id="UP001597375">
    <property type="component" value="Unassembled WGS sequence"/>
</dbReference>
<feature type="transmembrane region" description="Helical" evidence="8">
    <location>
        <begin position="21"/>
        <end position="42"/>
    </location>
</feature>
<feature type="domain" description="L,D-TPase catalytic" evidence="9">
    <location>
        <begin position="203"/>
        <end position="335"/>
    </location>
</feature>
<keyword evidence="6 7" id="KW-0961">Cell wall biogenesis/degradation</keyword>
<organism evidence="10 11">
    <name type="scientific">Luteolibacter algae</name>
    <dbReference type="NCBI Taxonomy" id="454151"/>
    <lineage>
        <taxon>Bacteria</taxon>
        <taxon>Pseudomonadati</taxon>
        <taxon>Verrucomicrobiota</taxon>
        <taxon>Verrucomicrobiia</taxon>
        <taxon>Verrucomicrobiales</taxon>
        <taxon>Verrucomicrobiaceae</taxon>
        <taxon>Luteolibacter</taxon>
    </lineage>
</organism>
<sequence length="335" mass="37036">MRFSSQTPRPTIRARCLRAGFYPLLIASFLSFFLIGCTPFALPKTADSIEKQQQNLRLQILLDSENFGPGVVDGHYGEFTAKALINYRRAKGLAPDALPDISQIRPYTRYTITATDFSPLGTMASSTEEMAKQSKMPYTTLIELLSERFHTTQKFLRKLNPGKNFSSMQAGEMITVPNVKRPFRVDRYPSSYPAAGSSLAANRHVTVDINQRILTIEENGRLIASFPITPGSAEHPAPVGEWRIVGSVPWPWYRYDEGVLKRGERTETFYNLPPGPNSPVGILWAGLNRAGIGIHGTPAPDTIGRAGSHGCIRLSNWDAATFHTIAGKGTKVTIR</sequence>
<comment type="pathway">
    <text evidence="1 7">Cell wall biogenesis; peptidoglycan biosynthesis.</text>
</comment>
<gene>
    <name evidence="10" type="ORF">ACFSSA_08540</name>
</gene>
<protein>
    <submittedName>
        <fullName evidence="10">L,D-transpeptidase family protein</fullName>
    </submittedName>
</protein>
<dbReference type="PROSITE" id="PS52029">
    <property type="entry name" value="LD_TPASE"/>
    <property type="match status" value="1"/>
</dbReference>
<dbReference type="CDD" id="cd16913">
    <property type="entry name" value="YkuD_like"/>
    <property type="match status" value="1"/>
</dbReference>
<evidence type="ECO:0000256" key="3">
    <source>
        <dbReference type="ARBA" id="ARBA00022679"/>
    </source>
</evidence>
<dbReference type="RefSeq" id="WP_386820011.1">
    <property type="nucleotide sequence ID" value="NZ_JBHUIT010000012.1"/>
</dbReference>
<evidence type="ECO:0000256" key="6">
    <source>
        <dbReference type="ARBA" id="ARBA00023316"/>
    </source>
</evidence>
<evidence type="ECO:0000256" key="5">
    <source>
        <dbReference type="ARBA" id="ARBA00022984"/>
    </source>
</evidence>
<keyword evidence="4 7" id="KW-0133">Cell shape</keyword>
<comment type="caution">
    <text evidence="10">The sequence shown here is derived from an EMBL/GenBank/DDBJ whole genome shotgun (WGS) entry which is preliminary data.</text>
</comment>
<evidence type="ECO:0000256" key="2">
    <source>
        <dbReference type="ARBA" id="ARBA00005992"/>
    </source>
</evidence>
<feature type="active site" description="Nucleophile" evidence="7">
    <location>
        <position position="311"/>
    </location>
</feature>
<accession>A0ABW5D7I9</accession>
<dbReference type="Gene3D" id="2.40.440.10">
    <property type="entry name" value="L,D-transpeptidase catalytic domain-like"/>
    <property type="match status" value="1"/>
</dbReference>
<dbReference type="SUPFAM" id="SSF141523">
    <property type="entry name" value="L,D-transpeptidase catalytic domain-like"/>
    <property type="match status" value="1"/>
</dbReference>
<keyword evidence="8" id="KW-0812">Transmembrane</keyword>
<keyword evidence="8" id="KW-0472">Membrane</keyword>
<evidence type="ECO:0000313" key="11">
    <source>
        <dbReference type="Proteomes" id="UP001597375"/>
    </source>
</evidence>
<dbReference type="InterPro" id="IPR050979">
    <property type="entry name" value="LD-transpeptidase"/>
</dbReference>
<proteinExistence type="inferred from homology"/>
<dbReference type="InterPro" id="IPR038063">
    <property type="entry name" value="Transpep_catalytic_dom"/>
</dbReference>
<evidence type="ECO:0000259" key="9">
    <source>
        <dbReference type="PROSITE" id="PS52029"/>
    </source>
</evidence>
<evidence type="ECO:0000256" key="7">
    <source>
        <dbReference type="PROSITE-ProRule" id="PRU01373"/>
    </source>
</evidence>
<keyword evidence="11" id="KW-1185">Reference proteome</keyword>
<reference evidence="11" key="1">
    <citation type="journal article" date="2019" name="Int. J. Syst. Evol. Microbiol.">
        <title>The Global Catalogue of Microorganisms (GCM) 10K type strain sequencing project: providing services to taxonomists for standard genome sequencing and annotation.</title>
        <authorList>
            <consortium name="The Broad Institute Genomics Platform"/>
            <consortium name="The Broad Institute Genome Sequencing Center for Infectious Disease"/>
            <person name="Wu L."/>
            <person name="Ma J."/>
        </authorList>
    </citation>
    <scope>NUCLEOTIDE SEQUENCE [LARGE SCALE GENOMIC DNA]</scope>
    <source>
        <strain evidence="11">CGMCC 4.7106</strain>
    </source>
</reference>
<keyword evidence="3" id="KW-0808">Transferase</keyword>
<dbReference type="PANTHER" id="PTHR30582">
    <property type="entry name" value="L,D-TRANSPEPTIDASE"/>
    <property type="match status" value="1"/>
</dbReference>
<dbReference type="SUPFAM" id="SSF47090">
    <property type="entry name" value="PGBD-like"/>
    <property type="match status" value="1"/>
</dbReference>
<evidence type="ECO:0000256" key="8">
    <source>
        <dbReference type="SAM" id="Phobius"/>
    </source>
</evidence>
<dbReference type="Pfam" id="PF03734">
    <property type="entry name" value="YkuD"/>
    <property type="match status" value="1"/>
</dbReference>